<reference evidence="2 3" key="1">
    <citation type="submission" date="2017-10" db="EMBL/GenBank/DDBJ databases">
        <title>Massilia psychrophilum sp. nov., a novel purple-pigmented bacterium isolated from Tianshan glacier, Xinjiang Municipality, China.</title>
        <authorList>
            <person name="Wang H."/>
        </authorList>
    </citation>
    <scope>NUCLEOTIDE SEQUENCE [LARGE SCALE GENOMIC DNA]</scope>
    <source>
        <strain evidence="2 3">JCM 30813</strain>
    </source>
</reference>
<dbReference type="RefSeq" id="WP_099917901.1">
    <property type="nucleotide sequence ID" value="NZ_BMHS01000044.1"/>
</dbReference>
<evidence type="ECO:0000259" key="1">
    <source>
        <dbReference type="Pfam" id="PF07739"/>
    </source>
</evidence>
<evidence type="ECO:0000313" key="2">
    <source>
        <dbReference type="EMBL" id="PIL37860.1"/>
    </source>
</evidence>
<gene>
    <name evidence="2" type="ORF">CR103_21200</name>
</gene>
<evidence type="ECO:0000313" key="3">
    <source>
        <dbReference type="Proteomes" id="UP000228593"/>
    </source>
</evidence>
<dbReference type="InterPro" id="IPR036244">
    <property type="entry name" value="TipA-like_antibiotic-bd"/>
</dbReference>
<dbReference type="InterPro" id="IPR012925">
    <property type="entry name" value="TipAS_dom"/>
</dbReference>
<protein>
    <submittedName>
        <fullName evidence="2">Transcriptional regulator</fullName>
    </submittedName>
</protein>
<sequence length="127" mass="14846">MTLRNFPSDYLEQCRQALTAQQSKSLAETENWSHVDKQQVHIDWDILYKELTPLVEGSLPSSPEVQALMSRHYSIAVRFYTPSREAYIGLGLFYQDNPDMRAYHNHFHPRMVDFLGEAIQVFAQRNL</sequence>
<feature type="domain" description="TipAS antibiotic-recognition" evidence="1">
    <location>
        <begin position="20"/>
        <end position="122"/>
    </location>
</feature>
<dbReference type="Pfam" id="PF07739">
    <property type="entry name" value="TipAS"/>
    <property type="match status" value="1"/>
</dbReference>
<dbReference type="Gene3D" id="1.10.490.50">
    <property type="entry name" value="Antibiotic binding domain of TipA-like multidrug resistance regulators"/>
    <property type="match status" value="1"/>
</dbReference>
<dbReference type="OrthoDB" id="9802944at2"/>
<dbReference type="Proteomes" id="UP000228593">
    <property type="component" value="Unassembled WGS sequence"/>
</dbReference>
<organism evidence="2 3">
    <name type="scientific">Massilia psychrophila</name>
    <dbReference type="NCBI Taxonomy" id="1603353"/>
    <lineage>
        <taxon>Bacteria</taxon>
        <taxon>Pseudomonadati</taxon>
        <taxon>Pseudomonadota</taxon>
        <taxon>Betaproteobacteria</taxon>
        <taxon>Burkholderiales</taxon>
        <taxon>Oxalobacteraceae</taxon>
        <taxon>Telluria group</taxon>
        <taxon>Massilia</taxon>
    </lineage>
</organism>
<dbReference type="EMBL" id="PDOB01000061">
    <property type="protein sequence ID" value="PIL37860.1"/>
    <property type="molecule type" value="Genomic_DNA"/>
</dbReference>
<proteinExistence type="predicted"/>
<comment type="caution">
    <text evidence="2">The sequence shown here is derived from an EMBL/GenBank/DDBJ whole genome shotgun (WGS) entry which is preliminary data.</text>
</comment>
<keyword evidence="3" id="KW-1185">Reference proteome</keyword>
<accession>A0A2G8SVS4</accession>
<name>A0A2G8SVS4_9BURK</name>
<dbReference type="AlphaFoldDB" id="A0A2G8SVS4"/>
<dbReference type="SUPFAM" id="SSF89082">
    <property type="entry name" value="Antibiotic binding domain of TipA-like multidrug resistance regulators"/>
    <property type="match status" value="1"/>
</dbReference>